<dbReference type="VEuPathDB" id="FungiDB:AO090166000002"/>
<evidence type="ECO:0000313" key="2">
    <source>
        <dbReference type="EMBL" id="OOO13665.1"/>
    </source>
</evidence>
<sequence length="213" mass="24599">MASDKLHQPLLSITQLQRARPQAVSTASSFTDNWSRPDRPTSVEFQIVQHGGHSSAVELLPCRLQWSKQELHTEKDRLMRAVYEASYLRAENAYYRKVRRASILLQAEIETVLLAYTAVQELRTCLHRLDTLTANNKRQSVLLRQSVLGTIWSRNASLLRTAIDDYRVMIDRIDTSFIKLQKSQQEFTAALRRIDQEYADFFAIQLGEEAVKF</sequence>
<evidence type="ECO:0000313" key="3">
    <source>
        <dbReference type="Proteomes" id="UP000190312"/>
    </source>
</evidence>
<dbReference type="OrthoDB" id="4432259at2759"/>
<dbReference type="AlphaFoldDB" id="A0A1S9DX91"/>
<accession>A0A1S9DX91</accession>
<comment type="caution">
    <text evidence="2">The sequence shown here is derived from an EMBL/GenBank/DDBJ whole genome shotgun (WGS) entry which is preliminary data.</text>
</comment>
<reference evidence="1" key="2">
    <citation type="submission" date="2023-04" db="EMBL/GenBank/DDBJ databases">
        <title>Aspergillus oryzae NBRC 4228.</title>
        <authorList>
            <person name="Ichikawa N."/>
            <person name="Sato H."/>
            <person name="Tonouchi N."/>
        </authorList>
    </citation>
    <scope>NUCLEOTIDE SEQUENCE</scope>
    <source>
        <strain evidence="1">NBRC 4228</strain>
    </source>
</reference>
<dbReference type="Proteomes" id="UP001165205">
    <property type="component" value="Unassembled WGS sequence"/>
</dbReference>
<dbReference type="EMBL" id="BSYA01000336">
    <property type="protein sequence ID" value="GMG38709.1"/>
    <property type="molecule type" value="Genomic_DNA"/>
</dbReference>
<evidence type="ECO:0000313" key="1">
    <source>
        <dbReference type="EMBL" id="GMG38709.1"/>
    </source>
</evidence>
<proteinExistence type="predicted"/>
<protein>
    <submittedName>
        <fullName evidence="1">Unnamed protein product</fullName>
    </submittedName>
</protein>
<organism evidence="2 3">
    <name type="scientific">Aspergillus oryzae</name>
    <name type="common">Yellow koji mold</name>
    <dbReference type="NCBI Taxonomy" id="5062"/>
    <lineage>
        <taxon>Eukaryota</taxon>
        <taxon>Fungi</taxon>
        <taxon>Dikarya</taxon>
        <taxon>Ascomycota</taxon>
        <taxon>Pezizomycotina</taxon>
        <taxon>Eurotiomycetes</taxon>
        <taxon>Eurotiomycetidae</taxon>
        <taxon>Eurotiales</taxon>
        <taxon>Aspergillaceae</taxon>
        <taxon>Aspergillus</taxon>
        <taxon>Aspergillus subgen. Circumdati</taxon>
    </lineage>
</organism>
<reference evidence="2 3" key="1">
    <citation type="submission" date="2016-10" db="EMBL/GenBank/DDBJ databases">
        <title>Genome sequencing of Aspergillus oryzae BCC7051.</title>
        <authorList>
            <person name="Thammarongtham C."/>
            <person name="Vorapreeda T."/>
            <person name="Nookaew I."/>
            <person name="Srisuk T."/>
            <person name="Land M."/>
            <person name="Jeennor S."/>
            <person name="Laoteng K."/>
        </authorList>
    </citation>
    <scope>NUCLEOTIDE SEQUENCE [LARGE SCALE GENOMIC DNA]</scope>
    <source>
        <strain evidence="2 3">BCC7051</strain>
    </source>
</reference>
<gene>
    <name evidence="1" type="ORF">Aory04_001334400</name>
    <name evidence="2" type="ORF">OAory_01014140</name>
</gene>
<name>A0A1S9DX91_ASPOZ</name>
<dbReference type="Proteomes" id="UP000190312">
    <property type="component" value="Unassembled WGS sequence"/>
</dbReference>
<dbReference type="EMBL" id="MKZY01000002">
    <property type="protein sequence ID" value="OOO13665.1"/>
    <property type="molecule type" value="Genomic_DNA"/>
</dbReference>